<gene>
    <name evidence="1" type="ORF">V6N12_013189</name>
</gene>
<evidence type="ECO:0000313" key="1">
    <source>
        <dbReference type="EMBL" id="KAK8530684.1"/>
    </source>
</evidence>
<comment type="caution">
    <text evidence="1">The sequence shown here is derived from an EMBL/GenBank/DDBJ whole genome shotgun (WGS) entry which is preliminary data.</text>
</comment>
<dbReference type="EMBL" id="JBBPBM010000035">
    <property type="protein sequence ID" value="KAK8530684.1"/>
    <property type="molecule type" value="Genomic_DNA"/>
</dbReference>
<name>A0ABR2D5S5_9ROSI</name>
<keyword evidence="2" id="KW-1185">Reference proteome</keyword>
<protein>
    <recommendedName>
        <fullName evidence="3">Secreted protein</fullName>
    </recommendedName>
</protein>
<sequence length="90" mass="9086">MLKTIPPSTASPTLASESTEMALASTVVVASRTIAPAPASLDFAAVTIEEALVSTDVVASKTVTSVPPANLESTLEVNKVDPSLTDVSSS</sequence>
<reference evidence="1 2" key="1">
    <citation type="journal article" date="2024" name="G3 (Bethesda)">
        <title>Genome assembly of Hibiscus sabdariffa L. provides insights into metabolisms of medicinal natural products.</title>
        <authorList>
            <person name="Kim T."/>
        </authorList>
    </citation>
    <scope>NUCLEOTIDE SEQUENCE [LARGE SCALE GENOMIC DNA]</scope>
    <source>
        <strain evidence="1">TK-2024</strain>
        <tissue evidence="1">Old leaves</tissue>
    </source>
</reference>
<accession>A0ABR2D5S5</accession>
<proteinExistence type="predicted"/>
<evidence type="ECO:0008006" key="3">
    <source>
        <dbReference type="Google" id="ProtNLM"/>
    </source>
</evidence>
<dbReference type="Proteomes" id="UP001472677">
    <property type="component" value="Unassembled WGS sequence"/>
</dbReference>
<evidence type="ECO:0000313" key="2">
    <source>
        <dbReference type="Proteomes" id="UP001472677"/>
    </source>
</evidence>
<organism evidence="1 2">
    <name type="scientific">Hibiscus sabdariffa</name>
    <name type="common">roselle</name>
    <dbReference type="NCBI Taxonomy" id="183260"/>
    <lineage>
        <taxon>Eukaryota</taxon>
        <taxon>Viridiplantae</taxon>
        <taxon>Streptophyta</taxon>
        <taxon>Embryophyta</taxon>
        <taxon>Tracheophyta</taxon>
        <taxon>Spermatophyta</taxon>
        <taxon>Magnoliopsida</taxon>
        <taxon>eudicotyledons</taxon>
        <taxon>Gunneridae</taxon>
        <taxon>Pentapetalae</taxon>
        <taxon>rosids</taxon>
        <taxon>malvids</taxon>
        <taxon>Malvales</taxon>
        <taxon>Malvaceae</taxon>
        <taxon>Malvoideae</taxon>
        <taxon>Hibiscus</taxon>
    </lineage>
</organism>